<evidence type="ECO:0000313" key="5">
    <source>
        <dbReference type="Proteomes" id="UP000595917"/>
    </source>
</evidence>
<dbReference type="InterPro" id="IPR015910">
    <property type="entry name" value="I/U_nuclsd_hydro_CS"/>
</dbReference>
<reference evidence="4" key="1">
    <citation type="submission" date="2021-01" db="EMBL/GenBank/DDBJ databases">
        <title>Description of Breznakiella homolactica.</title>
        <authorList>
            <person name="Song Y."/>
            <person name="Brune A."/>
        </authorList>
    </citation>
    <scope>NUCLEOTIDE SEQUENCE</scope>
    <source>
        <strain evidence="4">RmG30</strain>
    </source>
</reference>
<dbReference type="PROSITE" id="PS01247">
    <property type="entry name" value="IUNH"/>
    <property type="match status" value="1"/>
</dbReference>
<dbReference type="RefSeq" id="WP_215627526.1">
    <property type="nucleotide sequence ID" value="NZ_CP067089.2"/>
</dbReference>
<dbReference type="GO" id="GO:0005829">
    <property type="term" value="C:cytosol"/>
    <property type="evidence" value="ECO:0007669"/>
    <property type="project" value="TreeGrafter"/>
</dbReference>
<sequence length="306" mass="32194">MKIPVIIDCDPGLDDAVALLFAFGCAGLDVKAVTAVCGNQGLEKTFLNARKITAFAGMDIPVAGGAVKPLRRSPVTAAYVHGSDGLGGLELPDPPPASSPDAVTLMGNIIEKSPDPVSLVAIGPLTNVAQLLSSRPGLKPNIKVISLMGGAVEGGNVTPRAEFNIYADPDAAAIVFSAGVPIVMAGLDVTKKALMFEADAAELRRTGRRIPVFAADIFERYFRYYREQGIEGCYLHDPCSVAYLLDPSLFTSGKMHVSVGTSDGELLGATVCSGPDSAEKQANAEVLLDIDRPRFIKMVKDALNSY</sequence>
<dbReference type="GO" id="GO:0008477">
    <property type="term" value="F:purine nucleosidase activity"/>
    <property type="evidence" value="ECO:0007669"/>
    <property type="project" value="TreeGrafter"/>
</dbReference>
<organism evidence="4 5">
    <name type="scientific">Breznakiella homolactica</name>
    <dbReference type="NCBI Taxonomy" id="2798577"/>
    <lineage>
        <taxon>Bacteria</taxon>
        <taxon>Pseudomonadati</taxon>
        <taxon>Spirochaetota</taxon>
        <taxon>Spirochaetia</taxon>
        <taxon>Spirochaetales</taxon>
        <taxon>Breznakiellaceae</taxon>
        <taxon>Breznakiella</taxon>
    </lineage>
</organism>
<evidence type="ECO:0000256" key="2">
    <source>
        <dbReference type="ARBA" id="ARBA00023295"/>
    </source>
</evidence>
<dbReference type="GO" id="GO:0006152">
    <property type="term" value="P:purine nucleoside catabolic process"/>
    <property type="evidence" value="ECO:0007669"/>
    <property type="project" value="TreeGrafter"/>
</dbReference>
<dbReference type="InterPro" id="IPR036452">
    <property type="entry name" value="Ribo_hydro-like"/>
</dbReference>
<evidence type="ECO:0000313" key="4">
    <source>
        <dbReference type="EMBL" id="QQO10222.1"/>
    </source>
</evidence>
<dbReference type="Pfam" id="PF01156">
    <property type="entry name" value="IU_nuc_hydro"/>
    <property type="match status" value="1"/>
</dbReference>
<dbReference type="InterPro" id="IPR023186">
    <property type="entry name" value="IUNH"/>
</dbReference>
<protein>
    <submittedName>
        <fullName evidence="4">Nucleoside hydrolase</fullName>
    </submittedName>
</protein>
<dbReference type="Proteomes" id="UP000595917">
    <property type="component" value="Chromosome"/>
</dbReference>
<gene>
    <name evidence="4" type="ORF">JFL75_04685</name>
</gene>
<dbReference type="AlphaFoldDB" id="A0A7T7XPX8"/>
<keyword evidence="1 4" id="KW-0378">Hydrolase</keyword>
<dbReference type="GO" id="GO:0045437">
    <property type="term" value="F:uridine nucleosidase activity"/>
    <property type="evidence" value="ECO:0007669"/>
    <property type="project" value="UniProtKB-ARBA"/>
</dbReference>
<keyword evidence="5" id="KW-1185">Reference proteome</keyword>
<dbReference type="CDD" id="cd02651">
    <property type="entry name" value="nuc_hydro_IU_UC_XIUA"/>
    <property type="match status" value="1"/>
</dbReference>
<dbReference type="Gene3D" id="3.90.245.10">
    <property type="entry name" value="Ribonucleoside hydrolase-like"/>
    <property type="match status" value="1"/>
</dbReference>
<dbReference type="PANTHER" id="PTHR12304">
    <property type="entry name" value="INOSINE-URIDINE PREFERRING NUCLEOSIDE HYDROLASE"/>
    <property type="match status" value="1"/>
</dbReference>
<proteinExistence type="predicted"/>
<accession>A0A7T7XPX8</accession>
<dbReference type="KEGG" id="bhc:JFL75_04685"/>
<evidence type="ECO:0000256" key="1">
    <source>
        <dbReference type="ARBA" id="ARBA00022801"/>
    </source>
</evidence>
<name>A0A7T7XPX8_9SPIR</name>
<dbReference type="InterPro" id="IPR001910">
    <property type="entry name" value="Inosine/uridine_hydrolase_dom"/>
</dbReference>
<dbReference type="SUPFAM" id="SSF53590">
    <property type="entry name" value="Nucleoside hydrolase"/>
    <property type="match status" value="1"/>
</dbReference>
<dbReference type="PANTHER" id="PTHR12304:SF4">
    <property type="entry name" value="URIDINE NUCLEOSIDASE"/>
    <property type="match status" value="1"/>
</dbReference>
<dbReference type="EMBL" id="CP067089">
    <property type="protein sequence ID" value="QQO10222.1"/>
    <property type="molecule type" value="Genomic_DNA"/>
</dbReference>
<keyword evidence="2" id="KW-0326">Glycosidase</keyword>
<evidence type="ECO:0000259" key="3">
    <source>
        <dbReference type="Pfam" id="PF01156"/>
    </source>
</evidence>
<feature type="domain" description="Inosine/uridine-preferring nucleoside hydrolase" evidence="3">
    <location>
        <begin position="5"/>
        <end position="296"/>
    </location>
</feature>